<proteinExistence type="predicted"/>
<evidence type="ECO:0000313" key="2">
    <source>
        <dbReference type="Proteomes" id="UP000059680"/>
    </source>
</evidence>
<organism evidence="1 2">
    <name type="scientific">Oryza sativa subsp. japonica</name>
    <name type="common">Rice</name>
    <dbReference type="NCBI Taxonomy" id="39947"/>
    <lineage>
        <taxon>Eukaryota</taxon>
        <taxon>Viridiplantae</taxon>
        <taxon>Streptophyta</taxon>
        <taxon>Embryophyta</taxon>
        <taxon>Tracheophyta</taxon>
        <taxon>Spermatophyta</taxon>
        <taxon>Magnoliopsida</taxon>
        <taxon>Liliopsida</taxon>
        <taxon>Poales</taxon>
        <taxon>Poaceae</taxon>
        <taxon>BOP clade</taxon>
        <taxon>Oryzoideae</taxon>
        <taxon>Oryzeae</taxon>
        <taxon>Oryzinae</taxon>
        <taxon>Oryza</taxon>
        <taxon>Oryza sativa</taxon>
    </lineage>
</organism>
<protein>
    <submittedName>
        <fullName evidence="1">Os01g0826500 protein</fullName>
    </submittedName>
</protein>
<dbReference type="Proteomes" id="UP000059680">
    <property type="component" value="Chromosome 1"/>
</dbReference>
<reference evidence="1 2" key="3">
    <citation type="journal article" date="2013" name="Rice">
        <title>Improvement of the Oryza sativa Nipponbare reference genome using next generation sequence and optical map data.</title>
        <authorList>
            <person name="Kawahara Y."/>
            <person name="de la Bastide M."/>
            <person name="Hamilton J.P."/>
            <person name="Kanamori H."/>
            <person name="McCombie W.R."/>
            <person name="Ouyang S."/>
            <person name="Schwartz D.C."/>
            <person name="Tanaka T."/>
            <person name="Wu J."/>
            <person name="Zhou S."/>
            <person name="Childs K.L."/>
            <person name="Davidson R.M."/>
            <person name="Lin H."/>
            <person name="Quesada-Ocampo L."/>
            <person name="Vaillancourt B."/>
            <person name="Sakai H."/>
            <person name="Lee S.S."/>
            <person name="Kim J."/>
            <person name="Numa H."/>
            <person name="Itoh T."/>
            <person name="Buell C.R."/>
            <person name="Matsumoto T."/>
        </authorList>
    </citation>
    <scope>NUCLEOTIDE SEQUENCE [LARGE SCALE GENOMIC DNA]</scope>
    <source>
        <strain evidence="2">cv. Nipponbare</strain>
    </source>
</reference>
<reference evidence="1 2" key="2">
    <citation type="journal article" date="2013" name="Plant Cell Physiol.">
        <title>Rice Annotation Project Database (RAP-DB): an integrative and interactive database for rice genomics.</title>
        <authorList>
            <person name="Sakai H."/>
            <person name="Lee S.S."/>
            <person name="Tanaka T."/>
            <person name="Numa H."/>
            <person name="Kim J."/>
            <person name="Kawahara Y."/>
            <person name="Wakimoto H."/>
            <person name="Yang C.C."/>
            <person name="Iwamoto M."/>
            <person name="Abe T."/>
            <person name="Yamada Y."/>
            <person name="Muto A."/>
            <person name="Inokuchi H."/>
            <person name="Ikemura T."/>
            <person name="Matsumoto T."/>
            <person name="Sasaki T."/>
            <person name="Itoh T."/>
        </authorList>
    </citation>
    <scope>NUCLEOTIDE SEQUENCE [LARGE SCALE GENOMIC DNA]</scope>
    <source>
        <strain evidence="2">cv. Nipponbare</strain>
    </source>
</reference>
<dbReference type="InParanoid" id="A0A0P0V9W9"/>
<evidence type="ECO:0000313" key="1">
    <source>
        <dbReference type="EMBL" id="BAS75020.1"/>
    </source>
</evidence>
<dbReference type="AlphaFoldDB" id="A0A0P0V9W9"/>
<sequence>MVLAEQERRPGRALVDEMAAAAGRHGARDRIKRRQGSLHLSPSGIGAASFALFLSLRLQMDADHFRATLMRSGSGPGEADGYGHMDMDAPARRWLLAKLVSGVRVGAQLLR</sequence>
<accession>A0A0P0V9W9</accession>
<dbReference type="EMBL" id="AP014957">
    <property type="protein sequence ID" value="BAS75020.1"/>
    <property type="molecule type" value="Genomic_DNA"/>
</dbReference>
<dbReference type="PaxDb" id="39947-A0A0P0V9W9"/>
<keyword evidence="2" id="KW-1185">Reference proteome</keyword>
<reference evidence="2" key="1">
    <citation type="journal article" date="2005" name="Nature">
        <title>The map-based sequence of the rice genome.</title>
        <authorList>
            <consortium name="International rice genome sequencing project (IRGSP)"/>
            <person name="Matsumoto T."/>
            <person name="Wu J."/>
            <person name="Kanamori H."/>
            <person name="Katayose Y."/>
            <person name="Fujisawa M."/>
            <person name="Namiki N."/>
            <person name="Mizuno H."/>
            <person name="Yamamoto K."/>
            <person name="Antonio B.A."/>
            <person name="Baba T."/>
            <person name="Sakata K."/>
            <person name="Nagamura Y."/>
            <person name="Aoki H."/>
            <person name="Arikawa K."/>
            <person name="Arita K."/>
            <person name="Bito T."/>
            <person name="Chiden Y."/>
            <person name="Fujitsuka N."/>
            <person name="Fukunaka R."/>
            <person name="Hamada M."/>
            <person name="Harada C."/>
            <person name="Hayashi A."/>
            <person name="Hijishita S."/>
            <person name="Honda M."/>
            <person name="Hosokawa S."/>
            <person name="Ichikawa Y."/>
            <person name="Idonuma A."/>
            <person name="Iijima M."/>
            <person name="Ikeda M."/>
            <person name="Ikeno M."/>
            <person name="Ito K."/>
            <person name="Ito S."/>
            <person name="Ito T."/>
            <person name="Ito Y."/>
            <person name="Ito Y."/>
            <person name="Iwabuchi A."/>
            <person name="Kamiya K."/>
            <person name="Karasawa W."/>
            <person name="Kurita K."/>
            <person name="Katagiri S."/>
            <person name="Kikuta A."/>
            <person name="Kobayashi H."/>
            <person name="Kobayashi N."/>
            <person name="Machita K."/>
            <person name="Maehara T."/>
            <person name="Masukawa M."/>
            <person name="Mizubayashi T."/>
            <person name="Mukai Y."/>
            <person name="Nagasaki H."/>
            <person name="Nagata Y."/>
            <person name="Naito S."/>
            <person name="Nakashima M."/>
            <person name="Nakama Y."/>
            <person name="Nakamichi Y."/>
            <person name="Nakamura M."/>
            <person name="Meguro A."/>
            <person name="Negishi M."/>
            <person name="Ohta I."/>
            <person name="Ohta T."/>
            <person name="Okamoto M."/>
            <person name="Ono N."/>
            <person name="Saji S."/>
            <person name="Sakaguchi M."/>
            <person name="Sakai K."/>
            <person name="Shibata M."/>
            <person name="Shimokawa T."/>
            <person name="Song J."/>
            <person name="Takazaki Y."/>
            <person name="Terasawa K."/>
            <person name="Tsugane M."/>
            <person name="Tsuji K."/>
            <person name="Ueda S."/>
            <person name="Waki K."/>
            <person name="Yamagata H."/>
            <person name="Yamamoto M."/>
            <person name="Yamamoto S."/>
            <person name="Yamane H."/>
            <person name="Yoshiki S."/>
            <person name="Yoshihara R."/>
            <person name="Yukawa K."/>
            <person name="Zhong H."/>
            <person name="Yano M."/>
            <person name="Yuan Q."/>
            <person name="Ouyang S."/>
            <person name="Liu J."/>
            <person name="Jones K.M."/>
            <person name="Gansberger K."/>
            <person name="Moffat K."/>
            <person name="Hill J."/>
            <person name="Bera J."/>
            <person name="Fadrosh D."/>
            <person name="Jin S."/>
            <person name="Johri S."/>
            <person name="Kim M."/>
            <person name="Overton L."/>
            <person name="Reardon M."/>
            <person name="Tsitrin T."/>
            <person name="Vuong H."/>
            <person name="Weaver B."/>
            <person name="Ciecko A."/>
            <person name="Tallon L."/>
            <person name="Jackson J."/>
            <person name="Pai G."/>
            <person name="Aken S.V."/>
            <person name="Utterback T."/>
            <person name="Reidmuller S."/>
            <person name="Feldblyum T."/>
            <person name="Hsiao J."/>
            <person name="Zismann V."/>
            <person name="Iobst S."/>
            <person name="de Vazeille A.R."/>
            <person name="Buell C.R."/>
            <person name="Ying K."/>
            <person name="Li Y."/>
            <person name="Lu T."/>
            <person name="Huang Y."/>
            <person name="Zhao Q."/>
            <person name="Feng Q."/>
            <person name="Zhang L."/>
            <person name="Zhu J."/>
            <person name="Weng Q."/>
            <person name="Mu J."/>
            <person name="Lu Y."/>
            <person name="Fan D."/>
            <person name="Liu Y."/>
            <person name="Guan J."/>
            <person name="Zhang Y."/>
            <person name="Yu S."/>
            <person name="Liu X."/>
            <person name="Zhang Y."/>
            <person name="Hong G."/>
            <person name="Han B."/>
            <person name="Choisne N."/>
            <person name="Demange N."/>
            <person name="Orjeda G."/>
            <person name="Samain S."/>
            <person name="Cattolico L."/>
            <person name="Pelletier E."/>
            <person name="Couloux A."/>
            <person name="Segurens B."/>
            <person name="Wincker P."/>
            <person name="D'Hont A."/>
            <person name="Scarpelli C."/>
            <person name="Weissenbach J."/>
            <person name="Salanoubat M."/>
            <person name="Quetier F."/>
            <person name="Yu Y."/>
            <person name="Kim H.R."/>
            <person name="Rambo T."/>
            <person name="Currie J."/>
            <person name="Collura K."/>
            <person name="Luo M."/>
            <person name="Yang T."/>
            <person name="Ammiraju J.S.S."/>
            <person name="Engler F."/>
            <person name="Soderlund C."/>
            <person name="Wing R.A."/>
            <person name="Palmer L.E."/>
            <person name="de la Bastide M."/>
            <person name="Spiegel L."/>
            <person name="Nascimento L."/>
            <person name="Zutavern T."/>
            <person name="O'Shaughnessy A."/>
            <person name="Dike S."/>
            <person name="Dedhia N."/>
            <person name="Preston R."/>
            <person name="Balija V."/>
            <person name="McCombie W.R."/>
            <person name="Chow T."/>
            <person name="Chen H."/>
            <person name="Chung M."/>
            <person name="Chen C."/>
            <person name="Shaw J."/>
            <person name="Wu H."/>
            <person name="Hsiao K."/>
            <person name="Chao Y."/>
            <person name="Chu M."/>
            <person name="Cheng C."/>
            <person name="Hour A."/>
            <person name="Lee P."/>
            <person name="Lin S."/>
            <person name="Lin Y."/>
            <person name="Liou J."/>
            <person name="Liu S."/>
            <person name="Hsing Y."/>
            <person name="Raghuvanshi S."/>
            <person name="Mohanty A."/>
            <person name="Bharti A.K."/>
            <person name="Gaur A."/>
            <person name="Gupta V."/>
            <person name="Kumar D."/>
            <person name="Ravi V."/>
            <person name="Vij S."/>
            <person name="Kapur A."/>
            <person name="Khurana P."/>
            <person name="Khurana P."/>
            <person name="Khurana J.P."/>
            <person name="Tyagi A.K."/>
            <person name="Gaikwad K."/>
            <person name="Singh A."/>
            <person name="Dalal V."/>
            <person name="Srivastava S."/>
            <person name="Dixit A."/>
            <person name="Pal A.K."/>
            <person name="Ghazi I.A."/>
            <person name="Yadav M."/>
            <person name="Pandit A."/>
            <person name="Bhargava A."/>
            <person name="Sureshbabu K."/>
            <person name="Batra K."/>
            <person name="Sharma T.R."/>
            <person name="Mohapatra T."/>
            <person name="Singh N.K."/>
            <person name="Messing J."/>
            <person name="Nelson A.B."/>
            <person name="Fuks G."/>
            <person name="Kavchok S."/>
            <person name="Keizer G."/>
            <person name="Linton E."/>
            <person name="Llaca V."/>
            <person name="Song R."/>
            <person name="Tanyolac B."/>
            <person name="Young S."/>
            <person name="Ho-Il K."/>
            <person name="Hahn J.H."/>
            <person name="Sangsakoo G."/>
            <person name="Vanavichit A."/>
            <person name="de Mattos Luiz.A.T."/>
            <person name="Zimmer P.D."/>
            <person name="Malone G."/>
            <person name="Dellagostin O."/>
            <person name="de Oliveira A.C."/>
            <person name="Bevan M."/>
            <person name="Bancroft I."/>
            <person name="Minx P."/>
            <person name="Cordum H."/>
            <person name="Wilson R."/>
            <person name="Cheng Z."/>
            <person name="Jin W."/>
            <person name="Jiang J."/>
            <person name="Leong S.A."/>
            <person name="Iwama H."/>
            <person name="Gojobori T."/>
            <person name="Itoh T."/>
            <person name="Niimura Y."/>
            <person name="Fujii Y."/>
            <person name="Habara T."/>
            <person name="Sakai H."/>
            <person name="Sato Y."/>
            <person name="Wilson G."/>
            <person name="Kumar K."/>
            <person name="McCouch S."/>
            <person name="Juretic N."/>
            <person name="Hoen D."/>
            <person name="Wright S."/>
            <person name="Bruskiewich R."/>
            <person name="Bureau T."/>
            <person name="Miyao A."/>
            <person name="Hirochika H."/>
            <person name="Nishikawa T."/>
            <person name="Kadowaki K."/>
            <person name="Sugiura M."/>
            <person name="Burr B."/>
            <person name="Sasaki T."/>
        </authorList>
    </citation>
    <scope>NUCLEOTIDE SEQUENCE [LARGE SCALE GENOMIC DNA]</scope>
    <source>
        <strain evidence="2">cv. Nipponbare</strain>
    </source>
</reference>
<gene>
    <name evidence="1" type="ordered locus">Os01g0826500</name>
    <name evidence="1" type="ORF">OSNPB_010826500</name>
</gene>
<name>A0A0P0V9W9_ORYSJ</name>